<comment type="caution">
    <text evidence="1">The sequence shown here is derived from an EMBL/GenBank/DDBJ whole genome shotgun (WGS) entry which is preliminary data.</text>
</comment>
<dbReference type="Proteomes" id="UP000631114">
    <property type="component" value="Unassembled WGS sequence"/>
</dbReference>
<protein>
    <submittedName>
        <fullName evidence="1">Uncharacterized protein</fullName>
    </submittedName>
</protein>
<evidence type="ECO:0000313" key="2">
    <source>
        <dbReference type="Proteomes" id="UP000631114"/>
    </source>
</evidence>
<organism evidence="1 2">
    <name type="scientific">Coptis chinensis</name>
    <dbReference type="NCBI Taxonomy" id="261450"/>
    <lineage>
        <taxon>Eukaryota</taxon>
        <taxon>Viridiplantae</taxon>
        <taxon>Streptophyta</taxon>
        <taxon>Embryophyta</taxon>
        <taxon>Tracheophyta</taxon>
        <taxon>Spermatophyta</taxon>
        <taxon>Magnoliopsida</taxon>
        <taxon>Ranunculales</taxon>
        <taxon>Ranunculaceae</taxon>
        <taxon>Coptidoideae</taxon>
        <taxon>Coptis</taxon>
    </lineage>
</organism>
<accession>A0A835H3U7</accession>
<reference evidence="1 2" key="1">
    <citation type="submission" date="2020-10" db="EMBL/GenBank/DDBJ databases">
        <title>The Coptis chinensis genome and diversification of protoberbering-type alkaloids.</title>
        <authorList>
            <person name="Wang B."/>
            <person name="Shu S."/>
            <person name="Song C."/>
            <person name="Liu Y."/>
        </authorList>
    </citation>
    <scope>NUCLEOTIDE SEQUENCE [LARGE SCALE GENOMIC DNA]</scope>
    <source>
        <strain evidence="1">HL-2020</strain>
        <tissue evidence="1">Leaf</tissue>
    </source>
</reference>
<gene>
    <name evidence="1" type="ORF">IFM89_005566</name>
</gene>
<sequence>MANEMMVHIEQPQVLEEPEVLVHMPLPPDTAIDAAQNQHEALFDGLATVIPTEGANLALNQYAHVLNPSNNTGHAFLVDLIHPRVPLYEELTVESNLNFPPPSFGNLAGGSMTLSCGSLMDVAGFSQAYELLCMINDITAVAHNRNATLDSNIGHNKGVNHKLGLVTGPEQSPVVI</sequence>
<dbReference type="AlphaFoldDB" id="A0A835H3U7"/>
<proteinExistence type="predicted"/>
<dbReference type="EMBL" id="JADFTS010000008">
    <property type="protein sequence ID" value="KAF9591694.1"/>
    <property type="molecule type" value="Genomic_DNA"/>
</dbReference>
<keyword evidence="2" id="KW-1185">Reference proteome</keyword>
<evidence type="ECO:0000313" key="1">
    <source>
        <dbReference type="EMBL" id="KAF9591694.1"/>
    </source>
</evidence>
<name>A0A835H3U7_9MAGN</name>